<dbReference type="Proteomes" id="UP000646827">
    <property type="component" value="Unassembled WGS sequence"/>
</dbReference>
<accession>A0A8H7RP91</accession>
<dbReference type="EMBL" id="JAEPRB010000540">
    <property type="protein sequence ID" value="KAG2215204.1"/>
    <property type="molecule type" value="Genomic_DNA"/>
</dbReference>
<sequence>MIKVYTVLKLQKKADDDNDLYTEKFRANRNFRNNEWRDFAEIEGGYYGRLLLFFEMKFIKNDKTELNLELCLIEPYIPVKDRNGYHVPHIMGMEVLENIPGGIHDKVKVISIDQIIRQVHIVPDLATNKDKDGYYSQYLLNHDINIYSWSENEGVLLDPDEDLITWDDVLNSEPLGFS</sequence>
<keyword evidence="2" id="KW-1185">Reference proteome</keyword>
<dbReference type="AlphaFoldDB" id="A0A8H7RP91"/>
<protein>
    <submittedName>
        <fullName evidence="1">Uncharacterized protein</fullName>
    </submittedName>
</protein>
<evidence type="ECO:0000313" key="2">
    <source>
        <dbReference type="Proteomes" id="UP000646827"/>
    </source>
</evidence>
<proteinExistence type="predicted"/>
<evidence type="ECO:0000313" key="1">
    <source>
        <dbReference type="EMBL" id="KAG2215204.1"/>
    </source>
</evidence>
<reference evidence="1 2" key="1">
    <citation type="submission" date="2020-12" db="EMBL/GenBank/DDBJ databases">
        <title>Metabolic potential, ecology and presence of endohyphal bacteria is reflected in genomic diversity of Mucoromycotina.</title>
        <authorList>
            <person name="Muszewska A."/>
            <person name="Okrasinska A."/>
            <person name="Steczkiewicz K."/>
            <person name="Drgas O."/>
            <person name="Orlowska M."/>
            <person name="Perlinska-Lenart U."/>
            <person name="Aleksandrzak-Piekarczyk T."/>
            <person name="Szatraj K."/>
            <person name="Zielenkiewicz U."/>
            <person name="Pilsyk S."/>
            <person name="Malc E."/>
            <person name="Mieczkowski P."/>
            <person name="Kruszewska J.S."/>
            <person name="Biernat P."/>
            <person name="Pawlowska J."/>
        </authorList>
    </citation>
    <scope>NUCLEOTIDE SEQUENCE [LARGE SCALE GENOMIC DNA]</scope>
    <source>
        <strain evidence="1 2">CBS 142.35</strain>
    </source>
</reference>
<organism evidence="1 2">
    <name type="scientific">Circinella minor</name>
    <dbReference type="NCBI Taxonomy" id="1195481"/>
    <lineage>
        <taxon>Eukaryota</taxon>
        <taxon>Fungi</taxon>
        <taxon>Fungi incertae sedis</taxon>
        <taxon>Mucoromycota</taxon>
        <taxon>Mucoromycotina</taxon>
        <taxon>Mucoromycetes</taxon>
        <taxon>Mucorales</taxon>
        <taxon>Lichtheimiaceae</taxon>
        <taxon>Circinella</taxon>
    </lineage>
</organism>
<comment type="caution">
    <text evidence="1">The sequence shown here is derived from an EMBL/GenBank/DDBJ whole genome shotgun (WGS) entry which is preliminary data.</text>
</comment>
<gene>
    <name evidence="1" type="ORF">INT45_003525</name>
</gene>
<name>A0A8H7RP91_9FUNG</name>
<dbReference type="OrthoDB" id="2287179at2759"/>